<proteinExistence type="predicted"/>
<dbReference type="EMBL" id="CP133622">
    <property type="protein sequence ID" value="WMV53625.1"/>
    <property type="molecule type" value="Genomic_DNA"/>
</dbReference>
<evidence type="ECO:0000313" key="2">
    <source>
        <dbReference type="Proteomes" id="UP001234989"/>
    </source>
</evidence>
<dbReference type="Proteomes" id="UP001234989">
    <property type="component" value="Chromosome 11"/>
</dbReference>
<organism evidence="1 2">
    <name type="scientific">Solanum verrucosum</name>
    <dbReference type="NCBI Taxonomy" id="315347"/>
    <lineage>
        <taxon>Eukaryota</taxon>
        <taxon>Viridiplantae</taxon>
        <taxon>Streptophyta</taxon>
        <taxon>Embryophyta</taxon>
        <taxon>Tracheophyta</taxon>
        <taxon>Spermatophyta</taxon>
        <taxon>Magnoliopsida</taxon>
        <taxon>eudicotyledons</taxon>
        <taxon>Gunneridae</taxon>
        <taxon>Pentapetalae</taxon>
        <taxon>asterids</taxon>
        <taxon>lamiids</taxon>
        <taxon>Solanales</taxon>
        <taxon>Solanaceae</taxon>
        <taxon>Solanoideae</taxon>
        <taxon>Solaneae</taxon>
        <taxon>Solanum</taxon>
    </lineage>
</organism>
<protein>
    <submittedName>
        <fullName evidence="1">Uncharacterized protein</fullName>
    </submittedName>
</protein>
<keyword evidence="2" id="KW-1185">Reference proteome</keyword>
<dbReference type="AlphaFoldDB" id="A0AAF0UX07"/>
<name>A0AAF0UX07_SOLVR</name>
<gene>
    <name evidence="1" type="ORF">MTR67_047010</name>
</gene>
<sequence>MATIARFQFLQPYPISKPSVFFSKFLQSSPSFSSFSSIKPCRIHFRNFSFTSPLCSSSGSIPECPESSESSTSIVGDLLDYLNESWTQFHATDHTRVELETKHEV</sequence>
<accession>A0AAF0UX07</accession>
<reference evidence="1" key="1">
    <citation type="submission" date="2023-08" db="EMBL/GenBank/DDBJ databases">
        <title>A de novo genome assembly of Solanum verrucosum Schlechtendal, a Mexican diploid species geographically isolated from the other diploid A-genome species in potato relatives.</title>
        <authorList>
            <person name="Hosaka K."/>
        </authorList>
    </citation>
    <scope>NUCLEOTIDE SEQUENCE</scope>
    <source>
        <tissue evidence="1">Young leaves</tissue>
    </source>
</reference>
<evidence type="ECO:0000313" key="1">
    <source>
        <dbReference type="EMBL" id="WMV53625.1"/>
    </source>
</evidence>